<keyword evidence="3" id="KW-1185">Reference proteome</keyword>
<dbReference type="SUPFAM" id="SSF52540">
    <property type="entry name" value="P-loop containing nucleoside triphosphate hydrolases"/>
    <property type="match status" value="1"/>
</dbReference>
<dbReference type="Gene3D" id="3.40.50.300">
    <property type="entry name" value="P-loop containing nucleotide triphosphate hydrolases"/>
    <property type="match status" value="1"/>
</dbReference>
<dbReference type="InterPro" id="IPR027417">
    <property type="entry name" value="P-loop_NTPase"/>
</dbReference>
<comment type="caution">
    <text evidence="2">The sequence shown here is derived from an EMBL/GenBank/DDBJ whole genome shotgun (WGS) entry which is preliminary data.</text>
</comment>
<dbReference type="PANTHER" id="PTHR13696:SF69">
    <property type="entry name" value="PLASMID PARTITIONING PROTEIN-RELATED"/>
    <property type="match status" value="1"/>
</dbReference>
<proteinExistence type="predicted"/>
<dbReference type="Proteomes" id="UP001501083">
    <property type="component" value="Unassembled WGS sequence"/>
</dbReference>
<dbReference type="Pfam" id="PF13614">
    <property type="entry name" value="AAA_31"/>
    <property type="match status" value="1"/>
</dbReference>
<accession>A0ABP9LL85</accession>
<sequence length="259" mass="28274">MRAWAIANQKGGVGKTTTSLLLARGLASAGNRVLLLDLDPHASLTRAFEVPVDPAPSGTHDLFNGSAASLLELARYTEIPDLQLVAAQPALATLERRGATQPGLGLALGRALHTVREVYDYVLMDCPPTLGLLMVNALAAADRLIVPTQTDPLALHGLADMLRTAEMVERSRRRPLPRHVLPTLFDRRTRTGIQSLYELQDRYGDRVWPYAVPMDTRLRDAASLTRAEPPDGRGADAYRRALKWLLTSESGGDQRKEAA</sequence>
<dbReference type="RefSeq" id="WP_158984477.1">
    <property type="nucleotide sequence ID" value="NZ_BAABKY010000002.1"/>
</dbReference>
<protein>
    <submittedName>
        <fullName evidence="2">ParA family protein</fullName>
    </submittedName>
</protein>
<evidence type="ECO:0000259" key="1">
    <source>
        <dbReference type="Pfam" id="PF13614"/>
    </source>
</evidence>
<dbReference type="InterPro" id="IPR025669">
    <property type="entry name" value="AAA_dom"/>
</dbReference>
<dbReference type="InterPro" id="IPR050678">
    <property type="entry name" value="DNA_Partitioning_ATPase"/>
</dbReference>
<name>A0ABP9LL85_9GAMM</name>
<gene>
    <name evidence="2" type="ORF">GCM10025759_26190</name>
</gene>
<evidence type="ECO:0000313" key="2">
    <source>
        <dbReference type="EMBL" id="GAA5078753.1"/>
    </source>
</evidence>
<evidence type="ECO:0000313" key="3">
    <source>
        <dbReference type="Proteomes" id="UP001501083"/>
    </source>
</evidence>
<reference evidence="3" key="1">
    <citation type="journal article" date="2019" name="Int. J. Syst. Evol. Microbiol.">
        <title>The Global Catalogue of Microorganisms (GCM) 10K type strain sequencing project: providing services to taxonomists for standard genome sequencing and annotation.</title>
        <authorList>
            <consortium name="The Broad Institute Genomics Platform"/>
            <consortium name="The Broad Institute Genome Sequencing Center for Infectious Disease"/>
            <person name="Wu L."/>
            <person name="Ma J."/>
        </authorList>
    </citation>
    <scope>NUCLEOTIDE SEQUENCE [LARGE SCALE GENOMIC DNA]</scope>
    <source>
        <strain evidence="3">JCM 19212</strain>
    </source>
</reference>
<feature type="domain" description="AAA" evidence="1">
    <location>
        <begin position="2"/>
        <end position="172"/>
    </location>
</feature>
<dbReference type="PANTHER" id="PTHR13696">
    <property type="entry name" value="P-LOOP CONTAINING NUCLEOSIDE TRIPHOSPHATE HYDROLASE"/>
    <property type="match status" value="1"/>
</dbReference>
<organism evidence="2 3">
    <name type="scientific">Lysobacter panacisoli</name>
    <dbReference type="NCBI Taxonomy" id="1255263"/>
    <lineage>
        <taxon>Bacteria</taxon>
        <taxon>Pseudomonadati</taxon>
        <taxon>Pseudomonadota</taxon>
        <taxon>Gammaproteobacteria</taxon>
        <taxon>Lysobacterales</taxon>
        <taxon>Lysobacteraceae</taxon>
        <taxon>Lysobacter</taxon>
    </lineage>
</organism>
<dbReference type="CDD" id="cd02042">
    <property type="entry name" value="ParAB_family"/>
    <property type="match status" value="1"/>
</dbReference>
<dbReference type="EMBL" id="BAABKY010000002">
    <property type="protein sequence ID" value="GAA5078753.1"/>
    <property type="molecule type" value="Genomic_DNA"/>
</dbReference>